<evidence type="ECO:0000313" key="2">
    <source>
        <dbReference type="Proteomes" id="UP000323632"/>
    </source>
</evidence>
<accession>A0A5M6CC70</accession>
<name>A0A5M6CC70_9BACT</name>
<dbReference type="AlphaFoldDB" id="A0A5M6CC70"/>
<dbReference type="RefSeq" id="WP_150034205.1">
    <property type="nucleotide sequence ID" value="NZ_VWSH01000004.1"/>
</dbReference>
<organism evidence="1 2">
    <name type="scientific">Taibaiella lutea</name>
    <dbReference type="NCBI Taxonomy" id="2608001"/>
    <lineage>
        <taxon>Bacteria</taxon>
        <taxon>Pseudomonadati</taxon>
        <taxon>Bacteroidota</taxon>
        <taxon>Chitinophagia</taxon>
        <taxon>Chitinophagales</taxon>
        <taxon>Chitinophagaceae</taxon>
        <taxon>Taibaiella</taxon>
    </lineage>
</organism>
<sequence length="209" mass="21446">MIAIDNSNLINYCRNCNCSGFTPVLTYAYNAGAKTVTVTSASTVSSPDGWKIGRIAVHDQFGGTAFGHIDTVNGNVVVSTASLNASKPYSVTATIITNGGCTADGSASQIGAAGSLGGWDKKFSEASAQTPLDPAPEPNPIDVDKTALQAKLNAVALLDEDAYTAPTWTAFVTSKTAALAVINDEDATQEDVDDALADLIAKQTALVAA</sequence>
<reference evidence="1 2" key="1">
    <citation type="submission" date="2019-09" db="EMBL/GenBank/DDBJ databases">
        <title>Genome sequence and assembly of Taibaiella sp.</title>
        <authorList>
            <person name="Chhetri G."/>
        </authorList>
    </citation>
    <scope>NUCLEOTIDE SEQUENCE [LARGE SCALE GENOMIC DNA]</scope>
    <source>
        <strain evidence="1 2">KVB11</strain>
    </source>
</reference>
<comment type="caution">
    <text evidence="1">The sequence shown here is derived from an EMBL/GenBank/DDBJ whole genome shotgun (WGS) entry which is preliminary data.</text>
</comment>
<protein>
    <submittedName>
        <fullName evidence="1">Uncharacterized protein</fullName>
    </submittedName>
</protein>
<dbReference type="Proteomes" id="UP000323632">
    <property type="component" value="Unassembled WGS sequence"/>
</dbReference>
<gene>
    <name evidence="1" type="ORF">F0919_17880</name>
</gene>
<proteinExistence type="predicted"/>
<dbReference type="Gene3D" id="1.20.1270.70">
    <property type="entry name" value="Designed single chain three-helix bundle"/>
    <property type="match status" value="1"/>
</dbReference>
<evidence type="ECO:0000313" key="1">
    <source>
        <dbReference type="EMBL" id="KAA5532651.1"/>
    </source>
</evidence>
<dbReference type="EMBL" id="VWSH01000004">
    <property type="protein sequence ID" value="KAA5532651.1"/>
    <property type="molecule type" value="Genomic_DNA"/>
</dbReference>
<keyword evidence="2" id="KW-1185">Reference proteome</keyword>